<proteinExistence type="predicted"/>
<dbReference type="AlphaFoldDB" id="A0A9Q5HUN6"/>
<evidence type="ECO:0000313" key="2">
    <source>
        <dbReference type="Proteomes" id="UP000757232"/>
    </source>
</evidence>
<dbReference type="Proteomes" id="UP000757232">
    <property type="component" value="Unassembled WGS sequence"/>
</dbReference>
<reference evidence="1" key="1">
    <citation type="submission" date="2016-06" db="EMBL/GenBank/DDBJ databases">
        <title>Draft Genome sequence of the fungus Inonotus baumii.</title>
        <authorList>
            <person name="Zhu H."/>
            <person name="Lin W."/>
        </authorList>
    </citation>
    <scope>NUCLEOTIDE SEQUENCE</scope>
    <source>
        <strain evidence="1">821</strain>
    </source>
</reference>
<comment type="caution">
    <text evidence="1">The sequence shown here is derived from an EMBL/GenBank/DDBJ whole genome shotgun (WGS) entry which is preliminary data.</text>
</comment>
<evidence type="ECO:0000313" key="1">
    <source>
        <dbReference type="EMBL" id="OCB86274.1"/>
    </source>
</evidence>
<organism evidence="1 2">
    <name type="scientific">Sanghuangporus baumii</name>
    <name type="common">Phellinus baumii</name>
    <dbReference type="NCBI Taxonomy" id="108892"/>
    <lineage>
        <taxon>Eukaryota</taxon>
        <taxon>Fungi</taxon>
        <taxon>Dikarya</taxon>
        <taxon>Basidiomycota</taxon>
        <taxon>Agaricomycotina</taxon>
        <taxon>Agaricomycetes</taxon>
        <taxon>Hymenochaetales</taxon>
        <taxon>Hymenochaetaceae</taxon>
        <taxon>Sanghuangporus</taxon>
    </lineage>
</organism>
<name>A0A9Q5HUN6_SANBA</name>
<keyword evidence="2" id="KW-1185">Reference proteome</keyword>
<dbReference type="OrthoDB" id="3241054at2759"/>
<dbReference type="EMBL" id="LNZH02000203">
    <property type="protein sequence ID" value="OCB86274.1"/>
    <property type="molecule type" value="Genomic_DNA"/>
</dbReference>
<accession>A0A9Q5HUN6</accession>
<sequence length="311" mass="32725">MLEDHRLMLSLSVLQSSLWVEAAVEARHSRPFMATKTPNLLVASTLELAFPIGPVVRCTIIVAGHTSFHREQRSGKLLQNTLPMVTNTCGILSDITKSAAVSILSRHVFQIALGFFYFRARSLALVPGLCAHDHRTCYRPRGNGVNVAKALAGSRAVQANTNVFTVTVTNFNGGKDGSAQIVDTSINPSGTGSSDSSVTITKNGVATPLTTGSVQVSGTLPAGTTCTGGINGASCLVSFTTGGGFGNCILVSQGRGTAAFASTTSGTTRSENGRDCHTDTNPAGTRLARSLKLRKSLGESLERNRSWIWAK</sequence>
<gene>
    <name evidence="1" type="ORF">A7U60_g6586</name>
</gene>
<protein>
    <submittedName>
        <fullName evidence="1">Uncharacterized protein</fullName>
    </submittedName>
</protein>